<evidence type="ECO:0000256" key="2">
    <source>
        <dbReference type="ARBA" id="ARBA00022617"/>
    </source>
</evidence>
<dbReference type="AlphaFoldDB" id="A0A1F6TZK8"/>
<dbReference type="Pfam" id="PF00034">
    <property type="entry name" value="Cytochrom_C"/>
    <property type="match status" value="2"/>
</dbReference>
<dbReference type="PANTHER" id="PTHR33751">
    <property type="entry name" value="CBB3-TYPE CYTOCHROME C OXIDASE SUBUNIT FIXP"/>
    <property type="match status" value="1"/>
</dbReference>
<organism evidence="8 9">
    <name type="scientific">Candidatus Muproteobacteria bacterium RIFCSPLOWO2_01_FULL_60_18</name>
    <dbReference type="NCBI Taxonomy" id="1817768"/>
    <lineage>
        <taxon>Bacteria</taxon>
        <taxon>Pseudomonadati</taxon>
        <taxon>Pseudomonadota</taxon>
        <taxon>Candidatus Muproteobacteria</taxon>
    </lineage>
</organism>
<evidence type="ECO:0000313" key="9">
    <source>
        <dbReference type="Proteomes" id="UP000179037"/>
    </source>
</evidence>
<dbReference type="InterPro" id="IPR036909">
    <property type="entry name" value="Cyt_c-like_dom_sf"/>
</dbReference>
<dbReference type="GO" id="GO:0020037">
    <property type="term" value="F:heme binding"/>
    <property type="evidence" value="ECO:0007669"/>
    <property type="project" value="InterPro"/>
</dbReference>
<gene>
    <name evidence="8" type="ORF">A3A87_05585</name>
</gene>
<feature type="domain" description="Cytochrome c" evidence="7">
    <location>
        <begin position="23"/>
        <end position="101"/>
    </location>
</feature>
<reference evidence="8 9" key="1">
    <citation type="journal article" date="2016" name="Nat. Commun.">
        <title>Thousands of microbial genomes shed light on interconnected biogeochemical processes in an aquifer system.</title>
        <authorList>
            <person name="Anantharaman K."/>
            <person name="Brown C.T."/>
            <person name="Hug L.A."/>
            <person name="Sharon I."/>
            <person name="Castelle C.J."/>
            <person name="Probst A.J."/>
            <person name="Thomas B.C."/>
            <person name="Singh A."/>
            <person name="Wilkins M.J."/>
            <person name="Karaoz U."/>
            <person name="Brodie E.L."/>
            <person name="Williams K.H."/>
            <person name="Hubbard S.S."/>
            <person name="Banfield J.F."/>
        </authorList>
    </citation>
    <scope>NUCLEOTIDE SEQUENCE [LARGE SCALE GENOMIC DNA]</scope>
</reference>
<dbReference type="EMBL" id="MFTC01000067">
    <property type="protein sequence ID" value="OGI50546.1"/>
    <property type="molecule type" value="Genomic_DNA"/>
</dbReference>
<keyword evidence="5 6" id="KW-0408">Iron</keyword>
<evidence type="ECO:0000256" key="1">
    <source>
        <dbReference type="ARBA" id="ARBA00022448"/>
    </source>
</evidence>
<dbReference type="GO" id="GO:0009055">
    <property type="term" value="F:electron transfer activity"/>
    <property type="evidence" value="ECO:0007669"/>
    <property type="project" value="InterPro"/>
</dbReference>
<comment type="caution">
    <text evidence="8">The sequence shown here is derived from an EMBL/GenBank/DDBJ whole genome shotgun (WGS) entry which is preliminary data.</text>
</comment>
<protein>
    <recommendedName>
        <fullName evidence="7">Cytochrome c domain-containing protein</fullName>
    </recommendedName>
</protein>
<evidence type="ECO:0000256" key="4">
    <source>
        <dbReference type="ARBA" id="ARBA00022982"/>
    </source>
</evidence>
<keyword evidence="1" id="KW-0813">Transport</keyword>
<dbReference type="Proteomes" id="UP000179037">
    <property type="component" value="Unassembled WGS sequence"/>
</dbReference>
<evidence type="ECO:0000256" key="5">
    <source>
        <dbReference type="ARBA" id="ARBA00023004"/>
    </source>
</evidence>
<dbReference type="InterPro" id="IPR009056">
    <property type="entry name" value="Cyt_c-like_dom"/>
</dbReference>
<dbReference type="PROSITE" id="PS51007">
    <property type="entry name" value="CYTC"/>
    <property type="match status" value="2"/>
</dbReference>
<keyword evidence="3 6" id="KW-0479">Metal-binding</keyword>
<dbReference type="InterPro" id="IPR050597">
    <property type="entry name" value="Cytochrome_c_Oxidase_Subunit"/>
</dbReference>
<dbReference type="SUPFAM" id="SSF46626">
    <property type="entry name" value="Cytochrome c"/>
    <property type="match status" value="2"/>
</dbReference>
<dbReference type="PANTHER" id="PTHR33751:SF9">
    <property type="entry name" value="CYTOCHROME C4"/>
    <property type="match status" value="1"/>
</dbReference>
<evidence type="ECO:0000259" key="7">
    <source>
        <dbReference type="PROSITE" id="PS51007"/>
    </source>
</evidence>
<proteinExistence type="predicted"/>
<name>A0A1F6TZK8_9PROT</name>
<evidence type="ECO:0000256" key="6">
    <source>
        <dbReference type="PROSITE-ProRule" id="PRU00433"/>
    </source>
</evidence>
<keyword evidence="4" id="KW-0249">Electron transport</keyword>
<accession>A0A1F6TZK8</accession>
<evidence type="ECO:0000313" key="8">
    <source>
        <dbReference type="EMBL" id="OGI50546.1"/>
    </source>
</evidence>
<dbReference type="STRING" id="1817768.A3A87_05585"/>
<dbReference type="GO" id="GO:0046872">
    <property type="term" value="F:metal ion binding"/>
    <property type="evidence" value="ECO:0007669"/>
    <property type="project" value="UniProtKB-KW"/>
</dbReference>
<feature type="domain" description="Cytochrome c" evidence="7">
    <location>
        <begin position="112"/>
        <end position="190"/>
    </location>
</feature>
<dbReference type="Gene3D" id="1.10.760.10">
    <property type="entry name" value="Cytochrome c-like domain"/>
    <property type="match status" value="2"/>
</dbReference>
<sequence length="192" mass="19386">MVCHNPHSPKLAAAGVPQAAKPVDAAAGRMKAAACANCHGAEGVSPNPVWPSLAGQQRGYLVSALQAYKAGARRDPLMTEQAKGLSEADMIELAAFYASLSCQSAGSSAAAPVVSAGKAKAATCAACHGAEGASGNPAWPSLAGLQEAYLVNALKAYQTGARQNPMMAGLVKGLSDADIEQLAAYYAGLKCK</sequence>
<keyword evidence="2 6" id="KW-0349">Heme</keyword>
<evidence type="ECO:0000256" key="3">
    <source>
        <dbReference type="ARBA" id="ARBA00022723"/>
    </source>
</evidence>